<evidence type="ECO:0000313" key="2">
    <source>
        <dbReference type="EMBL" id="CAK9002544.1"/>
    </source>
</evidence>
<dbReference type="SMART" id="SM00458">
    <property type="entry name" value="RICIN"/>
    <property type="match status" value="1"/>
</dbReference>
<dbReference type="CDD" id="cd00161">
    <property type="entry name" value="beta-trefoil_Ricin-like"/>
    <property type="match status" value="1"/>
</dbReference>
<dbReference type="SUPFAM" id="SSF50370">
    <property type="entry name" value="Ricin B-like lectins"/>
    <property type="match status" value="1"/>
</dbReference>
<accession>A0ABP0IMA7</accession>
<name>A0ABP0IMA7_9DINO</name>
<dbReference type="EMBL" id="CAXAMN010003036">
    <property type="protein sequence ID" value="CAK9002544.1"/>
    <property type="molecule type" value="Genomic_DNA"/>
</dbReference>
<dbReference type="Gene3D" id="2.80.10.50">
    <property type="match status" value="1"/>
</dbReference>
<dbReference type="InterPro" id="IPR035992">
    <property type="entry name" value="Ricin_B-like_lectins"/>
</dbReference>
<evidence type="ECO:0000313" key="3">
    <source>
        <dbReference type="Proteomes" id="UP001642484"/>
    </source>
</evidence>
<dbReference type="PROSITE" id="PS50231">
    <property type="entry name" value="RICIN_B_LECTIN"/>
    <property type="match status" value="1"/>
</dbReference>
<dbReference type="Pfam" id="PF00652">
    <property type="entry name" value="Ricin_B_lectin"/>
    <property type="match status" value="1"/>
</dbReference>
<dbReference type="Proteomes" id="UP001642484">
    <property type="component" value="Unassembled WGS sequence"/>
</dbReference>
<sequence length="178" mass="19775">MAVWLLALLSAAAAEPSLRSNRTFGAMSKEAPVHLAWTHMPNFCLSADANQLENGVKVHLWECDNTWQSKGQNFVVDAENRFRMHANTDYCLVVDGDHFVNGAKIQLWKCNEKNPNQRWYSQMTGQISSSSEPSMCLVIDGNNAFNGAKIQMWSCEGNSQLKVLQASPTVASTTKHTV</sequence>
<dbReference type="InterPro" id="IPR000772">
    <property type="entry name" value="Ricin_B_lectin"/>
</dbReference>
<organism evidence="2 3">
    <name type="scientific">Durusdinium trenchii</name>
    <dbReference type="NCBI Taxonomy" id="1381693"/>
    <lineage>
        <taxon>Eukaryota</taxon>
        <taxon>Sar</taxon>
        <taxon>Alveolata</taxon>
        <taxon>Dinophyceae</taxon>
        <taxon>Suessiales</taxon>
        <taxon>Symbiodiniaceae</taxon>
        <taxon>Durusdinium</taxon>
    </lineage>
</organism>
<evidence type="ECO:0000259" key="1">
    <source>
        <dbReference type="SMART" id="SM00458"/>
    </source>
</evidence>
<keyword evidence="3" id="KW-1185">Reference proteome</keyword>
<protein>
    <recommendedName>
        <fullName evidence="1">Ricin B lectin domain-containing protein</fullName>
    </recommendedName>
</protein>
<gene>
    <name evidence="2" type="ORF">CCMP2556_LOCUS6896</name>
</gene>
<reference evidence="2 3" key="1">
    <citation type="submission" date="2024-02" db="EMBL/GenBank/DDBJ databases">
        <authorList>
            <person name="Chen Y."/>
            <person name="Shah S."/>
            <person name="Dougan E. K."/>
            <person name="Thang M."/>
            <person name="Chan C."/>
        </authorList>
    </citation>
    <scope>NUCLEOTIDE SEQUENCE [LARGE SCALE GENOMIC DNA]</scope>
</reference>
<proteinExistence type="predicted"/>
<comment type="caution">
    <text evidence="2">The sequence shown here is derived from an EMBL/GenBank/DDBJ whole genome shotgun (WGS) entry which is preliminary data.</text>
</comment>
<feature type="domain" description="Ricin B lectin" evidence="1">
    <location>
        <begin position="34"/>
        <end position="164"/>
    </location>
</feature>